<accession>A0AAW5Q602</accession>
<gene>
    <name evidence="3" type="ORF">M3D93_08030</name>
</gene>
<name>A0AAW5Q602_9ACTN</name>
<dbReference type="RefSeq" id="WP_259852043.1">
    <property type="nucleotide sequence ID" value="NZ_JALXRO010000035.1"/>
</dbReference>
<protein>
    <submittedName>
        <fullName evidence="3">Nucleotide-binding protein</fullName>
    </submittedName>
</protein>
<dbReference type="Proteomes" id="UP001206890">
    <property type="component" value="Unassembled WGS sequence"/>
</dbReference>
<comment type="caution">
    <text evidence="3">The sequence shown here is derived from an EMBL/GenBank/DDBJ whole genome shotgun (WGS) entry which is preliminary data.</text>
</comment>
<evidence type="ECO:0000313" key="3">
    <source>
        <dbReference type="EMBL" id="MCT2117704.1"/>
    </source>
</evidence>
<dbReference type="GO" id="GO:0050135">
    <property type="term" value="F:NADP+ nucleosidase activity"/>
    <property type="evidence" value="ECO:0007669"/>
    <property type="project" value="InterPro"/>
</dbReference>
<evidence type="ECO:0000313" key="4">
    <source>
        <dbReference type="Proteomes" id="UP001206890"/>
    </source>
</evidence>
<sequence>MTTTSPDPRKVFVIHGRNSAARNQIFAYLRALGLSPIEWDQAVHATGKTAPYIGEVLDVAFDRAQAIVVLETPDDIAYLRSDIAEGDDPETVPQGQPRPNVLFEAGMAMGRNPDRTIILEFGRIKQFSDIHGRHTVRLDNTPEKRQALKNRLTTAGCAIDEIATDWLTAGDLTPPSPAGGGNPLGRKVPPADGPTKPRFSAAHFSRGGNKLDYVEITNHGPGDAFDIDVEEVDSDGRGLLRDNEPLPVPKLPPGKSFRIDYMGNVGWGDNKRYFTLLIKARTADGESFEHEEFVSMT</sequence>
<feature type="region of interest" description="Disordered" evidence="1">
    <location>
        <begin position="168"/>
        <end position="192"/>
    </location>
</feature>
<evidence type="ECO:0000256" key="1">
    <source>
        <dbReference type="SAM" id="MobiDB-lite"/>
    </source>
</evidence>
<reference evidence="3" key="1">
    <citation type="submission" date="2022-04" db="EMBL/GenBank/DDBJ databases">
        <title>Human microbiome associated bacterial genomes.</title>
        <authorList>
            <person name="Sandstrom S."/>
            <person name="Salamzade R."/>
            <person name="Kalan L.R."/>
        </authorList>
    </citation>
    <scope>NUCLEOTIDE SEQUENCE</scope>
    <source>
        <strain evidence="3">P3-SID1762</strain>
    </source>
</reference>
<feature type="domain" description="CD-NTase-associated protein 12/Pycsar effector protein TIR" evidence="2">
    <location>
        <begin position="10"/>
        <end position="139"/>
    </location>
</feature>
<dbReference type="EMBL" id="JALXTC010000030">
    <property type="protein sequence ID" value="MCT2117704.1"/>
    <property type="molecule type" value="Genomic_DNA"/>
</dbReference>
<evidence type="ECO:0000259" key="2">
    <source>
        <dbReference type="Pfam" id="PF10137"/>
    </source>
</evidence>
<dbReference type="InterPro" id="IPR019302">
    <property type="entry name" value="CAP12/PCTIR_TIR_dom"/>
</dbReference>
<proteinExistence type="predicted"/>
<dbReference type="AlphaFoldDB" id="A0AAW5Q602"/>
<organism evidence="3 4">
    <name type="scientific">Dietzia cinnamea</name>
    <dbReference type="NCBI Taxonomy" id="321318"/>
    <lineage>
        <taxon>Bacteria</taxon>
        <taxon>Bacillati</taxon>
        <taxon>Actinomycetota</taxon>
        <taxon>Actinomycetes</taxon>
        <taxon>Mycobacteriales</taxon>
        <taxon>Dietziaceae</taxon>
        <taxon>Dietzia</taxon>
    </lineage>
</organism>
<dbReference type="Pfam" id="PF10137">
    <property type="entry name" value="CAP12-PCTIR_TIR"/>
    <property type="match status" value="1"/>
</dbReference>